<accession>A0AA49GBH2</accession>
<dbReference type="AlphaFoldDB" id="A0AA49GBH2"/>
<evidence type="ECO:0000256" key="1">
    <source>
        <dbReference type="SAM" id="MobiDB-lite"/>
    </source>
</evidence>
<evidence type="ECO:0000313" key="3">
    <source>
        <dbReference type="Proteomes" id="UP001230496"/>
    </source>
</evidence>
<proteinExistence type="predicted"/>
<protein>
    <submittedName>
        <fullName evidence="2">Uncharacterized protein</fullName>
    </submittedName>
</protein>
<keyword evidence="3" id="KW-1185">Reference proteome</keyword>
<sequence>MQKRNSTIFIKFIWQFAIVMGLALSVYSQPTYASKIDHRIIAFQNENSDLEIHQFLAEENSHIPFHNSPAEESSSNEENGEEENEETNDSDNDGELSHYQVESLLNPLANSKASADIAISSSSYNIPLYILFHCWKSFIS</sequence>
<name>A0AA49GBH2_9BACT</name>
<evidence type="ECO:0000313" key="2">
    <source>
        <dbReference type="EMBL" id="WKK74276.2"/>
    </source>
</evidence>
<dbReference type="RefSeq" id="WP_308347760.1">
    <property type="nucleotide sequence ID" value="NZ_CP129971.1"/>
</dbReference>
<feature type="region of interest" description="Disordered" evidence="1">
    <location>
        <begin position="63"/>
        <end position="96"/>
    </location>
</feature>
<feature type="compositionally biased region" description="Acidic residues" evidence="1">
    <location>
        <begin position="74"/>
        <end position="94"/>
    </location>
</feature>
<gene>
    <name evidence="2" type="ORF">QYS49_21220</name>
</gene>
<dbReference type="EMBL" id="CP129971">
    <property type="protein sequence ID" value="WKK74276.2"/>
    <property type="molecule type" value="Genomic_DNA"/>
</dbReference>
<dbReference type="Proteomes" id="UP001230496">
    <property type="component" value="Chromosome"/>
</dbReference>
<dbReference type="KEGG" id="msaa:QYS49_21220"/>
<organism evidence="2 3">
    <name type="scientific">Marivirga salinarum</name>
    <dbReference type="NCBI Taxonomy" id="3059078"/>
    <lineage>
        <taxon>Bacteria</taxon>
        <taxon>Pseudomonadati</taxon>
        <taxon>Bacteroidota</taxon>
        <taxon>Cytophagia</taxon>
        <taxon>Cytophagales</taxon>
        <taxon>Marivirgaceae</taxon>
        <taxon>Marivirga</taxon>
    </lineage>
</organism>
<reference evidence="2 3" key="1">
    <citation type="submission" date="2023-08" db="EMBL/GenBank/DDBJ databases">
        <title>Comparative genomics and taxonomic characterization of three novel marine species of genus Marivirga.</title>
        <authorList>
            <person name="Muhammad N."/>
            <person name="Kim S.-G."/>
        </authorList>
    </citation>
    <scope>NUCLEOTIDE SEQUENCE [LARGE SCALE GENOMIC DNA]</scope>
    <source>
        <strain evidence="2 3">BDSF4-3</strain>
    </source>
</reference>